<evidence type="ECO:0000256" key="7">
    <source>
        <dbReference type="ARBA" id="ARBA00038514"/>
    </source>
</evidence>
<feature type="transmembrane region" description="Helical" evidence="8">
    <location>
        <begin position="172"/>
        <end position="191"/>
    </location>
</feature>
<feature type="transmembrane region" description="Helical" evidence="8">
    <location>
        <begin position="335"/>
        <end position="356"/>
    </location>
</feature>
<feature type="transmembrane region" description="Helical" evidence="8">
    <location>
        <begin position="84"/>
        <end position="115"/>
    </location>
</feature>
<dbReference type="InterPro" id="IPR036259">
    <property type="entry name" value="MFS_trans_sf"/>
</dbReference>
<keyword evidence="6 8" id="KW-0472">Membrane</keyword>
<dbReference type="GO" id="GO:0022857">
    <property type="term" value="F:transmembrane transporter activity"/>
    <property type="evidence" value="ECO:0007669"/>
    <property type="project" value="InterPro"/>
</dbReference>
<dbReference type="InterPro" id="IPR050382">
    <property type="entry name" value="MFS_Na/Anion_cotransporter"/>
</dbReference>
<dbReference type="PROSITE" id="PS50850">
    <property type="entry name" value="MFS"/>
    <property type="match status" value="1"/>
</dbReference>
<protein>
    <submittedName>
        <fullName evidence="10">MFS transporter</fullName>
    </submittedName>
</protein>
<comment type="caution">
    <text evidence="10">The sequence shown here is derived from an EMBL/GenBank/DDBJ whole genome shotgun (WGS) entry which is preliminary data.</text>
</comment>
<dbReference type="CDD" id="cd17319">
    <property type="entry name" value="MFS_ExuT_GudP_like"/>
    <property type="match status" value="1"/>
</dbReference>
<comment type="subcellular location">
    <subcellularLocation>
        <location evidence="1">Cell inner membrane</location>
        <topology evidence="1">Multi-pass membrane protein</topology>
    </subcellularLocation>
</comment>
<evidence type="ECO:0000256" key="2">
    <source>
        <dbReference type="ARBA" id="ARBA00022475"/>
    </source>
</evidence>
<feature type="transmembrane region" description="Helical" evidence="8">
    <location>
        <begin position="404"/>
        <end position="423"/>
    </location>
</feature>
<feature type="domain" description="Major facilitator superfamily (MFS) profile" evidence="9">
    <location>
        <begin position="14"/>
        <end position="426"/>
    </location>
</feature>
<dbReference type="EMBL" id="AAMOUS010000037">
    <property type="protein sequence ID" value="EDJ5914984.1"/>
    <property type="molecule type" value="Genomic_DNA"/>
</dbReference>
<gene>
    <name evidence="10" type="ORF">GFE59_17525</name>
</gene>
<keyword evidence="4 8" id="KW-0812">Transmembrane</keyword>
<evidence type="ECO:0000256" key="1">
    <source>
        <dbReference type="ARBA" id="ARBA00004429"/>
    </source>
</evidence>
<dbReference type="GO" id="GO:0005886">
    <property type="term" value="C:plasma membrane"/>
    <property type="evidence" value="ECO:0007669"/>
    <property type="project" value="UniProtKB-SubCell"/>
</dbReference>
<dbReference type="InterPro" id="IPR011701">
    <property type="entry name" value="MFS"/>
</dbReference>
<keyword evidence="3" id="KW-0997">Cell inner membrane</keyword>
<evidence type="ECO:0000259" key="9">
    <source>
        <dbReference type="PROSITE" id="PS50850"/>
    </source>
</evidence>
<sequence length="426" mass="46764">MQHKNSVPRKRYMIVVTLFFSLAVAYMGRVIVSVLAANEGFLHDMGIAGQPVKVGLLMTAFLIAYGLSNFVLSPLGNKWGPRKGILIAMILCGISMILGGVATVLGFVIVSRILLGISNGLHYPLQNVFVKNWFPSNERGRANSVWVIGQSVAPAIAMPLFTYIIGAFGWRYGFITSAVLCLIPVFLLLKYTADTPEKYKNIERKELDYINGFDINVSAGKIDTVAEKTDRKLWDKIKLFARDYRYWLLVYWYMSMTFVFWGLISWLPAYLKASRGFSWVEMGWLSSLPFILSIMLKGLGGWAVDKTGRYAPFLVLALLAGGIGIYLSTIIDNKYIAAVLLALSFGITNMGTAPAWTLLQKIINTDSLAIAGGTMNGISNTVSALSPLIIGLSISITGKYESGLYVLVGAAIIASFVAMILVSRKL</sequence>
<dbReference type="Gene3D" id="1.20.1250.20">
    <property type="entry name" value="MFS general substrate transporter like domains"/>
    <property type="match status" value="2"/>
</dbReference>
<feature type="transmembrane region" description="Helical" evidence="8">
    <location>
        <begin position="52"/>
        <end position="72"/>
    </location>
</feature>
<feature type="transmembrane region" description="Helical" evidence="8">
    <location>
        <begin position="250"/>
        <end position="271"/>
    </location>
</feature>
<evidence type="ECO:0000313" key="10">
    <source>
        <dbReference type="EMBL" id="EDJ5914984.1"/>
    </source>
</evidence>
<dbReference type="Pfam" id="PF07690">
    <property type="entry name" value="MFS_1"/>
    <property type="match status" value="1"/>
</dbReference>
<evidence type="ECO:0000256" key="4">
    <source>
        <dbReference type="ARBA" id="ARBA00022692"/>
    </source>
</evidence>
<organism evidence="10">
    <name type="scientific">Salmonella enterica</name>
    <name type="common">Salmonella choleraesuis</name>
    <dbReference type="NCBI Taxonomy" id="28901"/>
    <lineage>
        <taxon>Bacteria</taxon>
        <taxon>Pseudomonadati</taxon>
        <taxon>Pseudomonadota</taxon>
        <taxon>Gammaproteobacteria</taxon>
        <taxon>Enterobacterales</taxon>
        <taxon>Enterobacteriaceae</taxon>
        <taxon>Salmonella</taxon>
    </lineage>
</organism>
<dbReference type="AlphaFoldDB" id="A0A5Y6HWD3"/>
<name>A0A5Y6HWD3_SALER</name>
<feature type="transmembrane region" description="Helical" evidence="8">
    <location>
        <begin position="368"/>
        <end position="392"/>
    </location>
</feature>
<feature type="transmembrane region" description="Helical" evidence="8">
    <location>
        <begin position="310"/>
        <end position="328"/>
    </location>
</feature>
<dbReference type="SUPFAM" id="SSF103473">
    <property type="entry name" value="MFS general substrate transporter"/>
    <property type="match status" value="1"/>
</dbReference>
<keyword evidence="5 8" id="KW-1133">Transmembrane helix</keyword>
<evidence type="ECO:0000256" key="3">
    <source>
        <dbReference type="ARBA" id="ARBA00022519"/>
    </source>
</evidence>
<proteinExistence type="inferred from homology"/>
<evidence type="ECO:0000256" key="8">
    <source>
        <dbReference type="SAM" id="Phobius"/>
    </source>
</evidence>
<keyword evidence="2" id="KW-1003">Cell membrane</keyword>
<reference evidence="10" key="1">
    <citation type="submission" date="2019-10" db="EMBL/GenBank/DDBJ databases">
        <authorList>
            <consortium name="PulseNet: The National Subtyping Network for Foodborne Disease Surveillance"/>
            <person name="Tarr C.L."/>
            <person name="Trees E."/>
            <person name="Katz L.S."/>
            <person name="Carleton-Romer H.A."/>
            <person name="Stroika S."/>
            <person name="Kucerova Z."/>
            <person name="Roache K.F."/>
            <person name="Sabol A.L."/>
            <person name="Besser J."/>
            <person name="Gerner-Smidt P."/>
        </authorList>
    </citation>
    <scope>NUCLEOTIDE SEQUENCE</scope>
    <source>
        <strain evidence="10">PNUSAS111674</strain>
    </source>
</reference>
<dbReference type="PANTHER" id="PTHR11662:SF399">
    <property type="entry name" value="FI19708P1-RELATED"/>
    <property type="match status" value="1"/>
</dbReference>
<evidence type="ECO:0000256" key="5">
    <source>
        <dbReference type="ARBA" id="ARBA00022989"/>
    </source>
</evidence>
<evidence type="ECO:0000256" key="6">
    <source>
        <dbReference type="ARBA" id="ARBA00023136"/>
    </source>
</evidence>
<comment type="similarity">
    <text evidence="7">Belongs to the major facilitator superfamily. Phthalate permease family.</text>
</comment>
<accession>A0A5Y6HWD3</accession>
<dbReference type="PANTHER" id="PTHR11662">
    <property type="entry name" value="SOLUTE CARRIER FAMILY 17"/>
    <property type="match status" value="1"/>
</dbReference>
<dbReference type="InterPro" id="IPR020846">
    <property type="entry name" value="MFS_dom"/>
</dbReference>
<feature type="transmembrane region" description="Helical" evidence="8">
    <location>
        <begin position="12"/>
        <end position="32"/>
    </location>
</feature>